<dbReference type="RefSeq" id="WP_350227249.1">
    <property type="nucleotide sequence ID" value="NZ_AP027734.1"/>
</dbReference>
<evidence type="ECO:0000256" key="2">
    <source>
        <dbReference type="ARBA" id="ARBA00001947"/>
    </source>
</evidence>
<comment type="cofactor">
    <cofactor evidence="1">
        <name>Mg(2+)</name>
        <dbReference type="ChEBI" id="CHEBI:18420"/>
    </cofactor>
</comment>
<evidence type="ECO:0000256" key="4">
    <source>
        <dbReference type="ARBA" id="ARBA00012381"/>
    </source>
</evidence>
<sequence length="100" mass="10779">MREIAEEAGLAVDRVEYLGSQPWPFPASLMCAFAARVAPGAATAAVPDGEEILELRWFDRDGIAEASGSVALPGPTSIARWMLERWYGAPLESSLPWSTS</sequence>
<keyword evidence="5" id="KW-0479">Metal-binding</keyword>
<dbReference type="Gene3D" id="3.90.79.10">
    <property type="entry name" value="Nucleoside Triphosphate Pyrophosphohydrolase"/>
    <property type="match status" value="1"/>
</dbReference>
<dbReference type="InterPro" id="IPR000086">
    <property type="entry name" value="NUDIX_hydrolase_dom"/>
</dbReference>
<dbReference type="EMBL" id="AP027734">
    <property type="protein sequence ID" value="BDZ55971.1"/>
    <property type="molecule type" value="Genomic_DNA"/>
</dbReference>
<dbReference type="PROSITE" id="PS51462">
    <property type="entry name" value="NUDIX"/>
    <property type="match status" value="1"/>
</dbReference>
<evidence type="ECO:0000256" key="9">
    <source>
        <dbReference type="ARBA" id="ARBA00023679"/>
    </source>
</evidence>
<dbReference type="PANTHER" id="PTHR42904:SF6">
    <property type="entry name" value="NAD-CAPPED RNA HYDROLASE NUDT12"/>
    <property type="match status" value="1"/>
</dbReference>
<accession>A0ABN6YFT7</accession>
<evidence type="ECO:0000256" key="5">
    <source>
        <dbReference type="ARBA" id="ARBA00022723"/>
    </source>
</evidence>
<dbReference type="Proteomes" id="UP001321477">
    <property type="component" value="Chromosome"/>
</dbReference>
<evidence type="ECO:0000313" key="11">
    <source>
        <dbReference type="EMBL" id="BDZ55971.1"/>
    </source>
</evidence>
<keyword evidence="6" id="KW-0378">Hydrolase</keyword>
<reference evidence="12" key="1">
    <citation type="journal article" date="2019" name="Int. J. Syst. Evol. Microbiol.">
        <title>The Global Catalogue of Microorganisms (GCM) 10K type strain sequencing project: providing services to taxonomists for standard genome sequencing and annotation.</title>
        <authorList>
            <consortium name="The Broad Institute Genomics Platform"/>
            <consortium name="The Broad Institute Genome Sequencing Center for Infectious Disease"/>
            <person name="Wu L."/>
            <person name="Ma J."/>
        </authorList>
    </citation>
    <scope>NUCLEOTIDE SEQUENCE [LARGE SCALE GENOMIC DNA]</scope>
    <source>
        <strain evidence="12">NBRC 109019</strain>
    </source>
</reference>
<organism evidence="11 12">
    <name type="scientific">Agromyces marinus</name>
    <dbReference type="NCBI Taxonomy" id="1389020"/>
    <lineage>
        <taxon>Bacteria</taxon>
        <taxon>Bacillati</taxon>
        <taxon>Actinomycetota</taxon>
        <taxon>Actinomycetes</taxon>
        <taxon>Micrococcales</taxon>
        <taxon>Microbacteriaceae</taxon>
        <taxon>Agromyces</taxon>
    </lineage>
</organism>
<evidence type="ECO:0000256" key="8">
    <source>
        <dbReference type="ARBA" id="ARBA00023027"/>
    </source>
</evidence>
<protein>
    <recommendedName>
        <fullName evidence="4">NAD(+) diphosphatase</fullName>
        <ecNumber evidence="4">3.6.1.22</ecNumber>
    </recommendedName>
</protein>
<dbReference type="InterPro" id="IPR050241">
    <property type="entry name" value="NAD-cap_RNA_hydrolase_NudC"/>
</dbReference>
<keyword evidence="7" id="KW-0460">Magnesium</keyword>
<evidence type="ECO:0000256" key="7">
    <source>
        <dbReference type="ARBA" id="ARBA00022842"/>
    </source>
</evidence>
<evidence type="ECO:0000256" key="1">
    <source>
        <dbReference type="ARBA" id="ARBA00001946"/>
    </source>
</evidence>
<gene>
    <name evidence="11" type="ORF">GCM10025870_30440</name>
</gene>
<dbReference type="CDD" id="cd03429">
    <property type="entry name" value="NUDIX_NADH_pyrophosphatase_Nudt13"/>
    <property type="match status" value="1"/>
</dbReference>
<evidence type="ECO:0000256" key="6">
    <source>
        <dbReference type="ARBA" id="ARBA00022801"/>
    </source>
</evidence>
<comment type="catalytic activity">
    <reaction evidence="9">
        <text>a 5'-end NAD(+)-phospho-ribonucleoside in mRNA + H2O = a 5'-end phospho-adenosine-phospho-ribonucleoside in mRNA + beta-nicotinamide D-ribonucleotide + 2 H(+)</text>
        <dbReference type="Rhea" id="RHEA:60876"/>
        <dbReference type="Rhea" id="RHEA-COMP:15698"/>
        <dbReference type="Rhea" id="RHEA-COMP:15719"/>
        <dbReference type="ChEBI" id="CHEBI:14649"/>
        <dbReference type="ChEBI" id="CHEBI:15377"/>
        <dbReference type="ChEBI" id="CHEBI:15378"/>
        <dbReference type="ChEBI" id="CHEBI:144029"/>
        <dbReference type="ChEBI" id="CHEBI:144051"/>
    </reaction>
    <physiologicalReaction direction="left-to-right" evidence="9">
        <dbReference type="Rhea" id="RHEA:60877"/>
    </physiologicalReaction>
</comment>
<keyword evidence="12" id="KW-1185">Reference proteome</keyword>
<evidence type="ECO:0000313" key="12">
    <source>
        <dbReference type="Proteomes" id="UP001321477"/>
    </source>
</evidence>
<dbReference type="Pfam" id="PF00293">
    <property type="entry name" value="NUDIX"/>
    <property type="match status" value="1"/>
</dbReference>
<dbReference type="EC" id="3.6.1.22" evidence="4"/>
<dbReference type="SUPFAM" id="SSF55811">
    <property type="entry name" value="Nudix"/>
    <property type="match status" value="1"/>
</dbReference>
<evidence type="ECO:0000256" key="3">
    <source>
        <dbReference type="ARBA" id="ARBA00009595"/>
    </source>
</evidence>
<name>A0ABN6YFT7_9MICO</name>
<dbReference type="PANTHER" id="PTHR42904">
    <property type="entry name" value="NUDIX HYDROLASE, NUDC SUBFAMILY"/>
    <property type="match status" value="1"/>
</dbReference>
<comment type="similarity">
    <text evidence="3">Belongs to the Nudix hydrolase family. NudC subfamily.</text>
</comment>
<keyword evidence="8" id="KW-0520">NAD</keyword>
<feature type="domain" description="Nudix hydrolase" evidence="10">
    <location>
        <begin position="1"/>
        <end position="84"/>
    </location>
</feature>
<comment type="cofactor">
    <cofactor evidence="2">
        <name>Zn(2+)</name>
        <dbReference type="ChEBI" id="CHEBI:29105"/>
    </cofactor>
</comment>
<evidence type="ECO:0000259" key="10">
    <source>
        <dbReference type="PROSITE" id="PS51462"/>
    </source>
</evidence>
<dbReference type="InterPro" id="IPR015797">
    <property type="entry name" value="NUDIX_hydrolase-like_dom_sf"/>
</dbReference>
<proteinExistence type="inferred from homology"/>
<dbReference type="InterPro" id="IPR049734">
    <property type="entry name" value="NudC-like_C"/>
</dbReference>